<evidence type="ECO:0000313" key="5">
    <source>
        <dbReference type="Proteomes" id="UP000281915"/>
    </source>
</evidence>
<dbReference type="InterPro" id="IPR032599">
    <property type="entry name" value="YcdB/YcdC_rep_domain"/>
</dbReference>
<evidence type="ECO:0000259" key="3">
    <source>
        <dbReference type="PROSITE" id="PS51272"/>
    </source>
</evidence>
<evidence type="ECO:0000313" key="4">
    <source>
        <dbReference type="EMBL" id="RNB75644.1"/>
    </source>
</evidence>
<gene>
    <name evidence="4" type="ORF">EDM58_18365</name>
</gene>
<dbReference type="Proteomes" id="UP000281915">
    <property type="component" value="Unassembled WGS sequence"/>
</dbReference>
<dbReference type="InterPro" id="IPR001119">
    <property type="entry name" value="SLH_dom"/>
</dbReference>
<feature type="domain" description="SLH" evidence="3">
    <location>
        <begin position="693"/>
        <end position="755"/>
    </location>
</feature>
<feature type="signal peptide" evidence="2">
    <location>
        <begin position="1"/>
        <end position="26"/>
    </location>
</feature>
<feature type="compositionally biased region" description="Low complexity" evidence="1">
    <location>
        <begin position="161"/>
        <end position="173"/>
    </location>
</feature>
<dbReference type="Pfam" id="PF00395">
    <property type="entry name" value="SLH"/>
    <property type="match status" value="2"/>
</dbReference>
<evidence type="ECO:0000256" key="2">
    <source>
        <dbReference type="SAM" id="SignalP"/>
    </source>
</evidence>
<dbReference type="RefSeq" id="WP_122914615.1">
    <property type="nucleotide sequence ID" value="NZ_RHHT01000045.1"/>
</dbReference>
<comment type="caution">
    <text evidence="4">The sequence shown here is derived from an EMBL/GenBank/DDBJ whole genome shotgun (WGS) entry which is preliminary data.</text>
</comment>
<dbReference type="PROSITE" id="PS51272">
    <property type="entry name" value="SLH"/>
    <property type="match status" value="2"/>
</dbReference>
<proteinExistence type="predicted"/>
<dbReference type="EMBL" id="RHHT01000045">
    <property type="protein sequence ID" value="RNB75644.1"/>
    <property type="molecule type" value="Genomic_DNA"/>
</dbReference>
<evidence type="ECO:0000256" key="1">
    <source>
        <dbReference type="SAM" id="MobiDB-lite"/>
    </source>
</evidence>
<feature type="region of interest" description="Disordered" evidence="1">
    <location>
        <begin position="153"/>
        <end position="173"/>
    </location>
</feature>
<feature type="chain" id="PRO_5018199945" evidence="2">
    <location>
        <begin position="27"/>
        <end position="759"/>
    </location>
</feature>
<dbReference type="AlphaFoldDB" id="A0A3M8CIX1"/>
<accession>A0A3M8CIX1</accession>
<organism evidence="4 5">
    <name type="scientific">Brevibacillus panacihumi</name>
    <dbReference type="NCBI Taxonomy" id="497735"/>
    <lineage>
        <taxon>Bacteria</taxon>
        <taxon>Bacillati</taxon>
        <taxon>Bacillota</taxon>
        <taxon>Bacilli</taxon>
        <taxon>Bacillales</taxon>
        <taxon>Paenibacillaceae</taxon>
        <taxon>Brevibacillus</taxon>
    </lineage>
</organism>
<reference evidence="4 5" key="1">
    <citation type="submission" date="2018-10" db="EMBL/GenBank/DDBJ databases">
        <title>Phylogenomics of Brevibacillus.</title>
        <authorList>
            <person name="Dunlap C."/>
        </authorList>
    </citation>
    <scope>NUCLEOTIDE SEQUENCE [LARGE SCALE GENOMIC DNA]</scope>
    <source>
        <strain evidence="4 5">JCM 15085</strain>
    </source>
</reference>
<protein>
    <submittedName>
        <fullName evidence="4">S-layer homology domain-containing protein</fullName>
    </submittedName>
</protein>
<dbReference type="Pfam" id="PF16244">
    <property type="entry name" value="DUF4901"/>
    <property type="match status" value="2"/>
</dbReference>
<keyword evidence="2" id="KW-0732">Signal</keyword>
<sequence length="759" mass="84698">MKPWLYRSSAILLSGSLLIPVPASHAKTIHASQSISSQGSPAALAAAKDVKLSKDAALAIAKRMVPGNDMELKSVSFRSADTWRSFPEWSFSWEKKVPDKDEVQVYLSVSIHANSGELTSYSHHDQNSSKLPYANRVSYENARKAAEQFLKSNNPGKAAKTTPDTYTTPTPKTPLHADSIYTFRFSRVEDGIRFPDNNVEISVNGAGKIINYSLMWNEEIQFDRPSKTISAEDAKEIMREKTPPTLSYLIPWDAQGNQRNKPVLAYTNPFSIVIDAKNGNVLDGMLAPLDGVTEPVPVSSKQLPARHTGKNLTQEEAVKLAAQLFPLAGFELRSAQYSESDYRGNRPVWDLSYEKKGSDDYDYANIAIDASTGDIYNFSKRQNKPLEKDAAASKRTAADYREKAMETIRKWSPTLAHELYWNEHSESKARLGSTEEYLLTFQRYVNGVKAATGSSAVSFDPVTGEILYYNADIGKEAYPAKLPEHLSAEEASEAWWKEAEIEPVFMLEQLTPEDQKKLRQQPAFIPSRSAKLVYRANSTVFDEPYFLDAVSGEWRSQSSGKPVVLHRIDPVDLAGHPAAKELLLMYEYDALSLEDGKLLPDKTITRGEMIEMLMISINRGRYFPLYSAERKASFSDVSSQSRYFSAVENAVDSGLLDKQSSKLNPDEAITREELADMIVRALGYKNLAQYSNMFQSDLTDIASSPKRGSIIIATTLGIIPTDKQTFRPQATVSRADAAITFSRFLEKRSEQDTQPSIAR</sequence>
<name>A0A3M8CIX1_9BACL</name>
<feature type="domain" description="SLH" evidence="3">
    <location>
        <begin position="630"/>
        <end position="692"/>
    </location>
</feature>